<organism evidence="3 4">
    <name type="scientific">Tengunoibacter tsumagoiensis</name>
    <dbReference type="NCBI Taxonomy" id="2014871"/>
    <lineage>
        <taxon>Bacteria</taxon>
        <taxon>Bacillati</taxon>
        <taxon>Chloroflexota</taxon>
        <taxon>Ktedonobacteria</taxon>
        <taxon>Ktedonobacterales</taxon>
        <taxon>Dictyobacteraceae</taxon>
        <taxon>Tengunoibacter</taxon>
    </lineage>
</organism>
<dbReference type="PANTHER" id="PTHR31131">
    <property type="entry name" value="CHROMOSOME 1, WHOLE GENOME SHOTGUN SEQUENCE"/>
    <property type="match status" value="1"/>
</dbReference>
<dbReference type="InterPro" id="IPR016540">
    <property type="entry name" value="UCP008459"/>
</dbReference>
<proteinExistence type="predicted"/>
<feature type="domain" description="A9CJY8-like N-terminal" evidence="2">
    <location>
        <begin position="13"/>
        <end position="55"/>
    </location>
</feature>
<dbReference type="Gene3D" id="3.30.2130.10">
    <property type="entry name" value="VC0802-like"/>
    <property type="match status" value="1"/>
</dbReference>
<evidence type="ECO:0000259" key="2">
    <source>
        <dbReference type="Pfam" id="PF21631"/>
    </source>
</evidence>
<feature type="domain" description="CASTOR ACT" evidence="1">
    <location>
        <begin position="59"/>
        <end position="119"/>
    </location>
</feature>
<dbReference type="PANTHER" id="PTHR31131:SF6">
    <property type="entry name" value="CASTOR ACT DOMAIN-CONTAINING PROTEIN"/>
    <property type="match status" value="1"/>
</dbReference>
<keyword evidence="4" id="KW-1185">Reference proteome</keyword>
<dbReference type="Proteomes" id="UP000287352">
    <property type="component" value="Unassembled WGS sequence"/>
</dbReference>
<dbReference type="InterPro" id="IPR027795">
    <property type="entry name" value="CASTOR_ACT_dom"/>
</dbReference>
<sequence>MHKLTLSLFPQVFAICRLHPDGYIPNWALIGDFISLTRTPEELSIICPQENVPEDAQAARHWRCIKVDGPFDFAVSGVHAALALPLAEENISVLSVATYETDYILIQEPDLDHAIAVLKQAGHTFRN</sequence>
<reference evidence="4" key="1">
    <citation type="submission" date="2018-12" db="EMBL/GenBank/DDBJ databases">
        <title>Tengunoibacter tsumagoiensis gen. nov., sp. nov., Dictyobacter kobayashii sp. nov., D. alpinus sp. nov., and D. joshuensis sp. nov. and description of Dictyobacteraceae fam. nov. within the order Ktedonobacterales isolated from Tengu-no-mugimeshi.</title>
        <authorList>
            <person name="Wang C.M."/>
            <person name="Zheng Y."/>
            <person name="Sakai Y."/>
            <person name="Toyoda A."/>
            <person name="Minakuchi Y."/>
            <person name="Abe K."/>
            <person name="Yokota A."/>
            <person name="Yabe S."/>
        </authorList>
    </citation>
    <scope>NUCLEOTIDE SEQUENCE [LARGE SCALE GENOMIC DNA]</scope>
    <source>
        <strain evidence="4">Uno3</strain>
    </source>
</reference>
<evidence type="ECO:0000313" key="3">
    <source>
        <dbReference type="EMBL" id="GCE10162.1"/>
    </source>
</evidence>
<name>A0A401ZTM7_9CHLR</name>
<gene>
    <name evidence="3" type="ORF">KTT_00210</name>
</gene>
<dbReference type="Pfam" id="PF21631">
    <property type="entry name" value="A9CJY8-like_N"/>
    <property type="match status" value="1"/>
</dbReference>
<dbReference type="InterPro" id="IPR051719">
    <property type="entry name" value="CASTOR_mTORC1"/>
</dbReference>
<protein>
    <submittedName>
        <fullName evidence="3">Amino acid-binding protein</fullName>
    </submittedName>
</protein>
<dbReference type="SUPFAM" id="SSF55021">
    <property type="entry name" value="ACT-like"/>
    <property type="match status" value="2"/>
</dbReference>
<dbReference type="InterPro" id="IPR049447">
    <property type="entry name" value="A9CJY8-like_N"/>
</dbReference>
<dbReference type="OrthoDB" id="5615858at2"/>
<evidence type="ECO:0000259" key="1">
    <source>
        <dbReference type="Pfam" id="PF13840"/>
    </source>
</evidence>
<accession>A0A401ZTM7</accession>
<dbReference type="PIRSF" id="PIRSF008459">
    <property type="entry name" value="UCP008459"/>
    <property type="match status" value="1"/>
</dbReference>
<evidence type="ECO:0000313" key="4">
    <source>
        <dbReference type="Proteomes" id="UP000287352"/>
    </source>
</evidence>
<dbReference type="Pfam" id="PF13840">
    <property type="entry name" value="ACT_7"/>
    <property type="match status" value="1"/>
</dbReference>
<dbReference type="InterPro" id="IPR045865">
    <property type="entry name" value="ACT-like_dom_sf"/>
</dbReference>
<comment type="caution">
    <text evidence="3">The sequence shown here is derived from an EMBL/GenBank/DDBJ whole genome shotgun (WGS) entry which is preliminary data.</text>
</comment>
<dbReference type="EMBL" id="BIFR01000001">
    <property type="protein sequence ID" value="GCE10162.1"/>
    <property type="molecule type" value="Genomic_DNA"/>
</dbReference>
<dbReference type="RefSeq" id="WP_126577784.1">
    <property type="nucleotide sequence ID" value="NZ_BIFR01000001.1"/>
</dbReference>
<dbReference type="AlphaFoldDB" id="A0A401ZTM7"/>